<dbReference type="EMBL" id="CP049740">
    <property type="protein sequence ID" value="QII82501.1"/>
    <property type="molecule type" value="Genomic_DNA"/>
</dbReference>
<evidence type="ECO:0000313" key="6">
    <source>
        <dbReference type="Proteomes" id="UP000501451"/>
    </source>
</evidence>
<dbReference type="PROSITE" id="PS00892">
    <property type="entry name" value="HIT_1"/>
    <property type="match status" value="1"/>
</dbReference>
<feature type="short sequence motif" description="Histidine triad motif" evidence="2 3">
    <location>
        <begin position="98"/>
        <end position="102"/>
    </location>
</feature>
<name>A0A6G7KBC2_9LACT</name>
<feature type="active site" description="Tele-AMP-histidine intermediate" evidence="1">
    <location>
        <position position="100"/>
    </location>
</feature>
<dbReference type="FunFam" id="3.30.428.10:FF:000014">
    <property type="entry name" value="Putative histidine triad (HIT) protein"/>
    <property type="match status" value="1"/>
</dbReference>
<gene>
    <name evidence="5" type="ORF">G7057_08740</name>
</gene>
<dbReference type="Proteomes" id="UP000501451">
    <property type="component" value="Chromosome"/>
</dbReference>
<dbReference type="KEGG" id="jar:G7057_08740"/>
<dbReference type="PANTHER" id="PTHR46648:SF1">
    <property type="entry name" value="ADENOSINE 5'-MONOPHOSPHORAMIDASE HNT1"/>
    <property type="match status" value="1"/>
</dbReference>
<dbReference type="PANTHER" id="PTHR46648">
    <property type="entry name" value="HIT FAMILY PROTEIN 1"/>
    <property type="match status" value="1"/>
</dbReference>
<dbReference type="InterPro" id="IPR011146">
    <property type="entry name" value="HIT-like"/>
</dbReference>
<dbReference type="PRINTS" id="PR00332">
    <property type="entry name" value="HISTRIAD"/>
</dbReference>
<dbReference type="SUPFAM" id="SSF54197">
    <property type="entry name" value="HIT-like"/>
    <property type="match status" value="1"/>
</dbReference>
<evidence type="ECO:0000256" key="2">
    <source>
        <dbReference type="PIRSR" id="PIRSR601310-3"/>
    </source>
</evidence>
<reference evidence="5 6" key="1">
    <citation type="journal article" date="2017" name="Int. J. Syst. Evol. Microbiol.">
        <title>Jeotgalibaca porci sp. nov. and Jeotgalibaca arthritidis sp. nov., isolated from pigs, and emended description of the genus Jeotgalibaca.</title>
        <authorList>
            <person name="Zamora L."/>
            <person name="Perez-Sancho M."/>
            <person name="Dominguez L."/>
            <person name="Fernandez-Garayzabal J.F."/>
            <person name="Vela A.I."/>
        </authorList>
    </citation>
    <scope>NUCLEOTIDE SEQUENCE [LARGE SCALE GENOMIC DNA]</scope>
    <source>
        <strain evidence="5 6">CECT 9157</strain>
    </source>
</reference>
<evidence type="ECO:0000256" key="1">
    <source>
        <dbReference type="PIRSR" id="PIRSR601310-1"/>
    </source>
</evidence>
<feature type="domain" description="HIT" evidence="4">
    <location>
        <begin position="5"/>
        <end position="114"/>
    </location>
</feature>
<evidence type="ECO:0000259" key="4">
    <source>
        <dbReference type="PROSITE" id="PS51084"/>
    </source>
</evidence>
<evidence type="ECO:0000256" key="3">
    <source>
        <dbReference type="PROSITE-ProRule" id="PRU00464"/>
    </source>
</evidence>
<dbReference type="AlphaFoldDB" id="A0A6G7KBC2"/>
<dbReference type="InterPro" id="IPR001310">
    <property type="entry name" value="Histidine_triad_HIT"/>
</dbReference>
<protein>
    <submittedName>
        <fullName evidence="5">HIT family protein</fullName>
    </submittedName>
</protein>
<dbReference type="CDD" id="cd01277">
    <property type="entry name" value="HINT_subgroup"/>
    <property type="match status" value="1"/>
</dbReference>
<evidence type="ECO:0000313" key="5">
    <source>
        <dbReference type="EMBL" id="QII82501.1"/>
    </source>
</evidence>
<dbReference type="PROSITE" id="PS51084">
    <property type="entry name" value="HIT_2"/>
    <property type="match status" value="1"/>
</dbReference>
<sequence>MTDCIFCKIINKEIPSYTVYEDDDVLAFLDISQVSKGHTLLIPKTHVADIFEYDAELAARVFSKIPAIATAIKQHDPAIKGMNLLNNNGKLAHQTVFHSHIHLIPRYEDTEVDGFGLKWQTHEADFDQEAFQAMATAIKNRLEEA</sequence>
<dbReference type="GO" id="GO:0009117">
    <property type="term" value="P:nucleotide metabolic process"/>
    <property type="evidence" value="ECO:0007669"/>
    <property type="project" value="TreeGrafter"/>
</dbReference>
<accession>A0A6G7KBC2</accession>
<proteinExistence type="predicted"/>
<dbReference type="Gene3D" id="3.30.428.10">
    <property type="entry name" value="HIT-like"/>
    <property type="match status" value="1"/>
</dbReference>
<dbReference type="InterPro" id="IPR019808">
    <property type="entry name" value="Histidine_triad_CS"/>
</dbReference>
<dbReference type="GO" id="GO:0003824">
    <property type="term" value="F:catalytic activity"/>
    <property type="evidence" value="ECO:0007669"/>
    <property type="project" value="InterPro"/>
</dbReference>
<keyword evidence="6" id="KW-1185">Reference proteome</keyword>
<organism evidence="5 6">
    <name type="scientific">Jeotgalibaca arthritidis</name>
    <dbReference type="NCBI Taxonomy" id="1868794"/>
    <lineage>
        <taxon>Bacteria</taxon>
        <taxon>Bacillati</taxon>
        <taxon>Bacillota</taxon>
        <taxon>Bacilli</taxon>
        <taxon>Lactobacillales</taxon>
        <taxon>Carnobacteriaceae</taxon>
        <taxon>Jeotgalibaca</taxon>
    </lineage>
</organism>
<dbReference type="RefSeq" id="WP_166162865.1">
    <property type="nucleotide sequence ID" value="NZ_CP049740.1"/>
</dbReference>
<dbReference type="InterPro" id="IPR036265">
    <property type="entry name" value="HIT-like_sf"/>
</dbReference>
<dbReference type="Pfam" id="PF01230">
    <property type="entry name" value="HIT"/>
    <property type="match status" value="1"/>
</dbReference>
<dbReference type="InterPro" id="IPR039384">
    <property type="entry name" value="HINT"/>
</dbReference>